<keyword evidence="1" id="KW-0732">Signal</keyword>
<keyword evidence="3" id="KW-1185">Reference proteome</keyword>
<proteinExistence type="predicted"/>
<evidence type="ECO:0000313" key="3">
    <source>
        <dbReference type="Proteomes" id="UP000318212"/>
    </source>
</evidence>
<feature type="chain" id="PRO_5021498861" description="Molecular chaperone" evidence="1">
    <location>
        <begin position="24"/>
        <end position="265"/>
    </location>
</feature>
<evidence type="ECO:0000256" key="1">
    <source>
        <dbReference type="SAM" id="SignalP"/>
    </source>
</evidence>
<dbReference type="EMBL" id="VICE01000011">
    <property type="protein sequence ID" value="TQD51363.1"/>
    <property type="molecule type" value="Genomic_DNA"/>
</dbReference>
<dbReference type="Proteomes" id="UP000318212">
    <property type="component" value="Unassembled WGS sequence"/>
</dbReference>
<evidence type="ECO:0008006" key="4">
    <source>
        <dbReference type="Google" id="ProtNLM"/>
    </source>
</evidence>
<evidence type="ECO:0000313" key="2">
    <source>
        <dbReference type="EMBL" id="TQD51363.1"/>
    </source>
</evidence>
<comment type="caution">
    <text evidence="2">The sequence shown here is derived from an EMBL/GenBank/DDBJ whole genome shotgun (WGS) entry which is preliminary data.</text>
</comment>
<sequence length="265" mass="28137">MPFRFLPATCFLLGCLLAPQALAQDFAVLASPPRIEAQARAGETYRNVIELTNVSPLATPITVRTADWSLEPAGTAAFDYALTAGSCRPWVGIEARELTLGPQAKRRFRFEVNVPADAPRGECRFAIMFEGAAQAAPGDVPVPVSGRLGIIVYLAIGDAAPFLSVNESRSADVQGVRLPVLSISNTGDAHGRLEGFVDGTDADGTRFTFSPATTPIMPGETRPIALMPVLDDAGTPVPPIRFPLTIKGRLDNGSQRLDIDTVVAP</sequence>
<dbReference type="AlphaFoldDB" id="A0A508AQZ0"/>
<name>A0A508AQZ0_9GAMM</name>
<reference evidence="2 3" key="1">
    <citation type="submission" date="2019-06" db="EMBL/GenBank/DDBJ databases">
        <title>Lysobacter alkalisoli sp. nov. isolated from saline soil.</title>
        <authorList>
            <person name="Sun J.-Q."/>
            <person name="Xu L."/>
        </authorList>
    </citation>
    <scope>NUCLEOTIDE SEQUENCE [LARGE SCALE GENOMIC DNA]</scope>
    <source>
        <strain evidence="2 3">JCM 31130</strain>
    </source>
</reference>
<organism evidence="2 3">
    <name type="scientific">Marilutibacter aestuarii</name>
    <dbReference type="NCBI Taxonomy" id="1706195"/>
    <lineage>
        <taxon>Bacteria</taxon>
        <taxon>Pseudomonadati</taxon>
        <taxon>Pseudomonadota</taxon>
        <taxon>Gammaproteobacteria</taxon>
        <taxon>Lysobacterales</taxon>
        <taxon>Lysobacteraceae</taxon>
        <taxon>Marilutibacter</taxon>
    </lineage>
</organism>
<dbReference type="PROSITE" id="PS51257">
    <property type="entry name" value="PROKAR_LIPOPROTEIN"/>
    <property type="match status" value="1"/>
</dbReference>
<protein>
    <recommendedName>
        <fullName evidence="4">Molecular chaperone</fullName>
    </recommendedName>
</protein>
<dbReference type="OrthoDB" id="8843687at2"/>
<accession>A0A508AQZ0</accession>
<gene>
    <name evidence="2" type="ORF">FKV25_01430</name>
</gene>
<feature type="signal peptide" evidence="1">
    <location>
        <begin position="1"/>
        <end position="23"/>
    </location>
</feature>
<dbReference type="RefSeq" id="WP_141517010.1">
    <property type="nucleotide sequence ID" value="NZ_VICE01000011.1"/>
</dbReference>